<keyword evidence="2" id="KW-1185">Reference proteome</keyword>
<dbReference type="EMBL" id="LT796768">
    <property type="protein sequence ID" value="SKB05684.1"/>
    <property type="molecule type" value="Genomic_DNA"/>
</dbReference>
<proteinExistence type="predicted"/>
<reference evidence="2" key="1">
    <citation type="submission" date="2017-02" db="EMBL/GenBank/DDBJ databases">
        <authorList>
            <person name="Varghese N."/>
            <person name="Submissions S."/>
        </authorList>
    </citation>
    <scope>NUCLEOTIDE SEQUENCE [LARGE SCALE GENOMIC DNA]</scope>
    <source>
        <strain evidence="2">9H-4</strain>
    </source>
</reference>
<dbReference type="OrthoDB" id="9926848at2"/>
<protein>
    <submittedName>
        <fullName evidence="1">Uncharacterized protein</fullName>
    </submittedName>
</protein>
<evidence type="ECO:0000313" key="1">
    <source>
        <dbReference type="EMBL" id="SKB05684.1"/>
    </source>
</evidence>
<organism evidence="1 2">
    <name type="scientific">Aeromicrobium choanae</name>
    <dbReference type="NCBI Taxonomy" id="1736691"/>
    <lineage>
        <taxon>Bacteria</taxon>
        <taxon>Bacillati</taxon>
        <taxon>Actinomycetota</taxon>
        <taxon>Actinomycetes</taxon>
        <taxon>Propionibacteriales</taxon>
        <taxon>Nocardioidaceae</taxon>
        <taxon>Aeromicrobium</taxon>
    </lineage>
</organism>
<dbReference type="AlphaFoldDB" id="A0A1T4YV43"/>
<evidence type="ECO:0000313" key="2">
    <source>
        <dbReference type="Proteomes" id="UP000191040"/>
    </source>
</evidence>
<dbReference type="Proteomes" id="UP000191040">
    <property type="component" value="Chromosome I"/>
</dbReference>
<dbReference type="RefSeq" id="WP_078699157.1">
    <property type="nucleotide sequence ID" value="NZ_LT796768.1"/>
</dbReference>
<gene>
    <name evidence="1" type="ORF">SAMN06295964_1030</name>
</gene>
<name>A0A1T4YV43_9ACTN</name>
<accession>A0A1T4YV43</accession>
<sequence>MSHADDRRPGAASTLHGLYELVPDAYELDLLEEARHQRHQDQVAALMADLAAAWDVAVAGLGYDEPAAESPDEVATPSVTQARFMVERLLGGVVVDDDRR</sequence>
<dbReference type="STRING" id="1736691.SAMN06295964_1030"/>